<sequence length="508" mass="57047">MGLQGDTIIPILVKQVFKQVLSSLNVPFAQCIFEVDQEIASLAQRWNCPVLSNDSDFNIFDIQAGYLPFFHFQWQNVSVQRGSSQNYIPCKRYTTTSFCRQVNINRQLLPVFAAIAGNDYVNLRDMGFPIRLDDNQKSRVVFFNRLLDWLARFQGQREALDSVPSFIGHGNNRDNMDAALQALSLGIEEYKIPLGCLERFFNDGKAPDPSLLLNHLSVLPDWTLLPLMRGKLSSYMIHILLLRPVIQAVQVEDPSFPSGNITSRPIRQVFYGLLLGERREVEEYDREGKNLTSSMVKAILPRVAQQLQLNKLDQAPHSVRLEVFLETLGVSQSTLNGLPSHLKLPVAVTYYWLRHAHPRPDHPFLQALLLGLVYGELCRQRKEEEGREEGPVLERLRGLIQNPDLGADLDLGVAHAYSQWQCCLREGLDLNQLLCLPLPEPQCAWLYKGSLVHQLVGQLRGGVTPDSLLMEDPSSGQLYRAMLGAILNSHETETSGQPDGPSADSGAG</sequence>
<dbReference type="PANTHER" id="PTHR15665">
    <property type="entry name" value="ASTEROID PROTEIN"/>
    <property type="match status" value="1"/>
</dbReference>
<dbReference type="PANTHER" id="PTHR15665:SF1">
    <property type="entry name" value="PROTEIN ASTEROID HOMOLOG 1"/>
    <property type="match status" value="1"/>
</dbReference>
<evidence type="ECO:0000256" key="1">
    <source>
        <dbReference type="ARBA" id="ARBA00007398"/>
    </source>
</evidence>
<dbReference type="AlphaFoldDB" id="A0A8U0U995"/>
<name>A0A8U0U995_SALNM</name>
<gene>
    <name evidence="3" type="primary">LOC120043116</name>
</gene>
<evidence type="ECO:0000313" key="3">
    <source>
        <dbReference type="RefSeq" id="XP_038843764.1"/>
    </source>
</evidence>
<dbReference type="Proteomes" id="UP000808372">
    <property type="component" value="Unplaced"/>
</dbReference>
<dbReference type="InterPro" id="IPR026832">
    <property type="entry name" value="Asteroid"/>
</dbReference>
<dbReference type="RefSeq" id="XP_038843764.1">
    <property type="nucleotide sequence ID" value="XM_038987836.1"/>
</dbReference>
<reference evidence="3" key="1">
    <citation type="submission" date="2025-08" db="UniProtKB">
        <authorList>
            <consortium name="RefSeq"/>
        </authorList>
    </citation>
    <scope>IDENTIFICATION</scope>
    <source>
        <tissue evidence="3">White muscle</tissue>
    </source>
</reference>
<protein>
    <submittedName>
        <fullName evidence="3">Protein asteroid homolog 1-like</fullName>
    </submittedName>
</protein>
<dbReference type="InterPro" id="IPR029060">
    <property type="entry name" value="PIN-like_dom_sf"/>
</dbReference>
<evidence type="ECO:0000313" key="2">
    <source>
        <dbReference type="Proteomes" id="UP000808372"/>
    </source>
</evidence>
<accession>A0A8U0U995</accession>
<keyword evidence="2" id="KW-1185">Reference proteome</keyword>
<comment type="similarity">
    <text evidence="1">Belongs to the asteroid family.</text>
</comment>
<proteinExistence type="inferred from homology"/>
<dbReference type="SUPFAM" id="SSF88723">
    <property type="entry name" value="PIN domain-like"/>
    <property type="match status" value="1"/>
</dbReference>
<dbReference type="GeneID" id="120043116"/>
<organism evidence="2 3">
    <name type="scientific">Salvelinus namaycush</name>
    <name type="common">Lake trout</name>
    <name type="synonym">Salmo namaycush</name>
    <dbReference type="NCBI Taxonomy" id="8040"/>
    <lineage>
        <taxon>Eukaryota</taxon>
        <taxon>Metazoa</taxon>
        <taxon>Chordata</taxon>
        <taxon>Craniata</taxon>
        <taxon>Vertebrata</taxon>
        <taxon>Euteleostomi</taxon>
        <taxon>Actinopterygii</taxon>
        <taxon>Neopterygii</taxon>
        <taxon>Teleostei</taxon>
        <taxon>Protacanthopterygii</taxon>
        <taxon>Salmoniformes</taxon>
        <taxon>Salmonidae</taxon>
        <taxon>Salmoninae</taxon>
        <taxon>Salvelinus</taxon>
    </lineage>
</organism>
<dbReference type="KEGG" id="snh:120043116"/>
<dbReference type="Gene3D" id="3.40.50.1010">
    <property type="entry name" value="5'-nuclease"/>
    <property type="match status" value="1"/>
</dbReference>